<dbReference type="EMBL" id="FOYN01000003">
    <property type="protein sequence ID" value="SFR48228.1"/>
    <property type="molecule type" value="Genomic_DNA"/>
</dbReference>
<keyword evidence="6" id="KW-0449">Lipoprotein</keyword>
<dbReference type="PROSITE" id="PS51257">
    <property type="entry name" value="PROKAR_LIPOPROTEIN"/>
    <property type="match status" value="1"/>
</dbReference>
<dbReference type="PANTHER" id="PTHR34296">
    <property type="entry name" value="TRANSCRIPTIONAL ACTIVATOR PROTEIN MED"/>
    <property type="match status" value="1"/>
</dbReference>
<evidence type="ECO:0000256" key="3">
    <source>
        <dbReference type="ARBA" id="ARBA00022475"/>
    </source>
</evidence>
<comment type="similarity">
    <text evidence="2">Belongs to the BMP lipoprotein family.</text>
</comment>
<evidence type="ECO:0000256" key="2">
    <source>
        <dbReference type="ARBA" id="ARBA00008610"/>
    </source>
</evidence>
<evidence type="ECO:0000259" key="8">
    <source>
        <dbReference type="Pfam" id="PF02608"/>
    </source>
</evidence>
<sequence length="387" mass="39748">MPRSDGDTDEMASDFERRRFIKAASAAGLIGLAGCSGGPSGSGDGSGGGNASDGSSGSDGGEGSDEPPATVGIVYSDGGLGDNSFNDAAQQGILQAEEEFGIAYDESEPDGAGEFGQFQQLYASSTDPDYDLVSCIGFNQGDALSETAPQFPDQDFMIVDTTVDEPNVANYLFREHEGSFLMGVLAGRLTETDFSAGAGATAPDSTNVGFVGGVDSPVIRRFQAGFEAGVDYASDDVDVITSYVGSYADPSGGREQALSMYQSGADIVYHAAGATGVGVFQAAQSEGRFAFGVDQDQSVSEPSFADVIVASMVKRVDTAVYESISNVIDGSHQGGNTIALGLESNGVECVYGQEIGGQVPEDIKTAVADARDEIIAGNIDVPETTSN</sequence>
<dbReference type="Pfam" id="PF02608">
    <property type="entry name" value="Bmp"/>
    <property type="match status" value="1"/>
</dbReference>
<keyword evidence="10" id="KW-1185">Reference proteome</keyword>
<dbReference type="PANTHER" id="PTHR34296:SF2">
    <property type="entry name" value="ABC TRANSPORTER GUANOSINE-BINDING PROTEIN NUPN"/>
    <property type="match status" value="1"/>
</dbReference>
<evidence type="ECO:0000256" key="7">
    <source>
        <dbReference type="SAM" id="MobiDB-lite"/>
    </source>
</evidence>
<organism evidence="9 10">
    <name type="scientific">Halorubrum sodomense</name>
    <dbReference type="NCBI Taxonomy" id="35743"/>
    <lineage>
        <taxon>Archaea</taxon>
        <taxon>Methanobacteriati</taxon>
        <taxon>Methanobacteriota</taxon>
        <taxon>Stenosarchaea group</taxon>
        <taxon>Halobacteria</taxon>
        <taxon>Halobacteriales</taxon>
        <taxon>Haloferacaceae</taxon>
        <taxon>Halorubrum</taxon>
    </lineage>
</organism>
<dbReference type="PROSITE" id="PS51318">
    <property type="entry name" value="TAT"/>
    <property type="match status" value="1"/>
</dbReference>
<name>A0A1I6H1B2_HALSD</name>
<feature type="compositionally biased region" description="Gly residues" evidence="7">
    <location>
        <begin position="34"/>
        <end position="61"/>
    </location>
</feature>
<evidence type="ECO:0000256" key="6">
    <source>
        <dbReference type="ARBA" id="ARBA00023288"/>
    </source>
</evidence>
<dbReference type="GO" id="GO:0005886">
    <property type="term" value="C:plasma membrane"/>
    <property type="evidence" value="ECO:0007669"/>
    <property type="project" value="UniProtKB-SubCell"/>
</dbReference>
<dbReference type="Gene3D" id="3.40.50.2300">
    <property type="match status" value="2"/>
</dbReference>
<keyword evidence="4" id="KW-0732">Signal</keyword>
<dbReference type="InterPro" id="IPR028082">
    <property type="entry name" value="Peripla_BP_I"/>
</dbReference>
<proteinExistence type="inferred from homology"/>
<evidence type="ECO:0000313" key="9">
    <source>
        <dbReference type="EMBL" id="SFR48228.1"/>
    </source>
</evidence>
<accession>A0A1I6H1B2</accession>
<evidence type="ECO:0000256" key="4">
    <source>
        <dbReference type="ARBA" id="ARBA00022729"/>
    </source>
</evidence>
<evidence type="ECO:0000256" key="5">
    <source>
        <dbReference type="ARBA" id="ARBA00023136"/>
    </source>
</evidence>
<reference evidence="10" key="1">
    <citation type="submission" date="2016-10" db="EMBL/GenBank/DDBJ databases">
        <authorList>
            <person name="Varghese N."/>
            <person name="Submissions S."/>
        </authorList>
    </citation>
    <scope>NUCLEOTIDE SEQUENCE [LARGE SCALE GENOMIC DNA]</scope>
    <source>
        <strain evidence="10">RD 26</strain>
    </source>
</reference>
<evidence type="ECO:0000256" key="1">
    <source>
        <dbReference type="ARBA" id="ARBA00004193"/>
    </source>
</evidence>
<keyword evidence="5" id="KW-0472">Membrane</keyword>
<feature type="domain" description="ABC transporter substrate-binding protein PnrA-like" evidence="8">
    <location>
        <begin position="72"/>
        <end position="383"/>
    </location>
</feature>
<gene>
    <name evidence="9" type="ORF">SAMN04487937_2298</name>
</gene>
<protein>
    <submittedName>
        <fullName evidence="9">Basic membrane protein A</fullName>
    </submittedName>
</protein>
<evidence type="ECO:0000313" key="10">
    <source>
        <dbReference type="Proteomes" id="UP000198932"/>
    </source>
</evidence>
<dbReference type="InterPro" id="IPR050957">
    <property type="entry name" value="BMP_lipoprotein"/>
</dbReference>
<comment type="subcellular location">
    <subcellularLocation>
        <location evidence="1">Cell membrane</location>
        <topology evidence="1">Lipid-anchor</topology>
    </subcellularLocation>
</comment>
<dbReference type="AlphaFoldDB" id="A0A1I6H1B2"/>
<keyword evidence="3" id="KW-1003">Cell membrane</keyword>
<feature type="region of interest" description="Disordered" evidence="7">
    <location>
        <begin position="33"/>
        <end position="77"/>
    </location>
</feature>
<dbReference type="SUPFAM" id="SSF53822">
    <property type="entry name" value="Periplasmic binding protein-like I"/>
    <property type="match status" value="1"/>
</dbReference>
<dbReference type="InterPro" id="IPR006311">
    <property type="entry name" value="TAT_signal"/>
</dbReference>
<dbReference type="Proteomes" id="UP000198932">
    <property type="component" value="Unassembled WGS sequence"/>
</dbReference>
<dbReference type="InterPro" id="IPR003760">
    <property type="entry name" value="PnrA-like"/>
</dbReference>
<dbReference type="STRING" id="35743.SAMN04487937_2298"/>